<dbReference type="InterPro" id="IPR001288">
    <property type="entry name" value="Translation_initiation_fac_3"/>
</dbReference>
<dbReference type="EMBL" id="NBSK02000006">
    <property type="protein sequence ID" value="KAJ0201279.1"/>
    <property type="molecule type" value="Genomic_DNA"/>
</dbReference>
<comment type="caution">
    <text evidence="1">The sequence shown here is derived from an EMBL/GenBank/DDBJ whole genome shotgun (WGS) entry which is preliminary data.</text>
</comment>
<accession>A0A9R1X774</accession>
<keyword evidence="2" id="KW-1185">Reference proteome</keyword>
<protein>
    <submittedName>
        <fullName evidence="1">Uncharacterized protein</fullName>
    </submittedName>
</protein>
<evidence type="ECO:0000313" key="2">
    <source>
        <dbReference type="Proteomes" id="UP000235145"/>
    </source>
</evidence>
<dbReference type="PANTHER" id="PTHR10938:SF4">
    <property type="entry name" value="TRANSLATION INITIATION FACTOR IF3-1, MITOCHONDRIAL"/>
    <property type="match status" value="1"/>
</dbReference>
<evidence type="ECO:0000313" key="1">
    <source>
        <dbReference type="EMBL" id="KAJ0201279.1"/>
    </source>
</evidence>
<sequence>MVMFCCRTKQAQLRALSNQFKRCYFQIHGSSSIIRGGTTVGVLKSLNSAFHRTGSKFGNCVKPKYEDKDKERPRMNEQISAQYVRIVTDEGMSTTNSCTSYNFQNVKRLCESGHVSQ</sequence>
<dbReference type="Proteomes" id="UP000235145">
    <property type="component" value="Unassembled WGS sequence"/>
</dbReference>
<reference evidence="1 2" key="1">
    <citation type="journal article" date="2017" name="Nat. Commun.">
        <title>Genome assembly with in vitro proximity ligation data and whole-genome triplication in lettuce.</title>
        <authorList>
            <person name="Reyes-Chin-Wo S."/>
            <person name="Wang Z."/>
            <person name="Yang X."/>
            <person name="Kozik A."/>
            <person name="Arikit S."/>
            <person name="Song C."/>
            <person name="Xia L."/>
            <person name="Froenicke L."/>
            <person name="Lavelle D.O."/>
            <person name="Truco M.J."/>
            <person name="Xia R."/>
            <person name="Zhu S."/>
            <person name="Xu C."/>
            <person name="Xu H."/>
            <person name="Xu X."/>
            <person name="Cox K."/>
            <person name="Korf I."/>
            <person name="Meyers B.C."/>
            <person name="Michelmore R.W."/>
        </authorList>
    </citation>
    <scope>NUCLEOTIDE SEQUENCE [LARGE SCALE GENOMIC DNA]</scope>
    <source>
        <strain evidence="2">cv. Salinas</strain>
        <tissue evidence="1">Seedlings</tissue>
    </source>
</reference>
<dbReference type="GO" id="GO:0003743">
    <property type="term" value="F:translation initiation factor activity"/>
    <property type="evidence" value="ECO:0007669"/>
    <property type="project" value="InterPro"/>
</dbReference>
<organism evidence="1 2">
    <name type="scientific">Lactuca sativa</name>
    <name type="common">Garden lettuce</name>
    <dbReference type="NCBI Taxonomy" id="4236"/>
    <lineage>
        <taxon>Eukaryota</taxon>
        <taxon>Viridiplantae</taxon>
        <taxon>Streptophyta</taxon>
        <taxon>Embryophyta</taxon>
        <taxon>Tracheophyta</taxon>
        <taxon>Spermatophyta</taxon>
        <taxon>Magnoliopsida</taxon>
        <taxon>eudicotyledons</taxon>
        <taxon>Gunneridae</taxon>
        <taxon>Pentapetalae</taxon>
        <taxon>asterids</taxon>
        <taxon>campanulids</taxon>
        <taxon>Asterales</taxon>
        <taxon>Asteraceae</taxon>
        <taxon>Cichorioideae</taxon>
        <taxon>Cichorieae</taxon>
        <taxon>Lactucinae</taxon>
        <taxon>Lactuca</taxon>
    </lineage>
</organism>
<gene>
    <name evidence="1" type="ORF">LSAT_V11C600312620</name>
</gene>
<proteinExistence type="predicted"/>
<name>A0A9R1X774_LACSA</name>
<dbReference type="AlphaFoldDB" id="A0A9R1X774"/>
<dbReference type="PANTHER" id="PTHR10938">
    <property type="entry name" value="TRANSLATION INITIATION FACTOR IF-3"/>
    <property type="match status" value="1"/>
</dbReference>